<accession>A0AA39V508</accession>
<evidence type="ECO:0000256" key="2">
    <source>
        <dbReference type="ARBA" id="ARBA00022692"/>
    </source>
</evidence>
<evidence type="ECO:0000256" key="3">
    <source>
        <dbReference type="ARBA" id="ARBA00022989"/>
    </source>
</evidence>
<keyword evidence="3 6" id="KW-1133">Transmembrane helix</keyword>
<dbReference type="AlphaFoldDB" id="A0AA39V508"/>
<feature type="transmembrane region" description="Helical" evidence="6">
    <location>
        <begin position="182"/>
        <end position="204"/>
    </location>
</feature>
<keyword evidence="2 6" id="KW-0812">Transmembrane</keyword>
<keyword evidence="4 6" id="KW-0472">Membrane</keyword>
<dbReference type="Proteomes" id="UP001166286">
    <property type="component" value="Unassembled WGS sequence"/>
</dbReference>
<comment type="subcellular location">
    <subcellularLocation>
        <location evidence="1">Membrane</location>
        <topology evidence="1">Multi-pass membrane protein</topology>
    </subcellularLocation>
</comment>
<feature type="transmembrane region" description="Helical" evidence="6">
    <location>
        <begin position="216"/>
        <end position="236"/>
    </location>
</feature>
<gene>
    <name evidence="8" type="ORF">JMJ35_001186</name>
</gene>
<feature type="domain" description="Rhodopsin" evidence="7">
    <location>
        <begin position="40"/>
        <end position="278"/>
    </location>
</feature>
<reference evidence="8" key="1">
    <citation type="submission" date="2023-03" db="EMBL/GenBank/DDBJ databases">
        <title>Complete genome of Cladonia borealis.</title>
        <authorList>
            <person name="Park H."/>
        </authorList>
    </citation>
    <scope>NUCLEOTIDE SEQUENCE</scope>
    <source>
        <strain evidence="8">ANT050790</strain>
    </source>
</reference>
<keyword evidence="9" id="KW-1185">Reference proteome</keyword>
<dbReference type="PANTHER" id="PTHR33048:SF47">
    <property type="entry name" value="INTEGRAL MEMBRANE PROTEIN-RELATED"/>
    <property type="match status" value="1"/>
</dbReference>
<protein>
    <recommendedName>
        <fullName evidence="7">Rhodopsin domain-containing protein</fullName>
    </recommendedName>
</protein>
<feature type="transmembrane region" description="Helical" evidence="6">
    <location>
        <begin position="134"/>
        <end position="162"/>
    </location>
</feature>
<comment type="caution">
    <text evidence="8">The sequence shown here is derived from an EMBL/GenBank/DDBJ whole genome shotgun (WGS) entry which is preliminary data.</text>
</comment>
<name>A0AA39V508_9LECA</name>
<feature type="transmembrane region" description="Helical" evidence="6">
    <location>
        <begin position="23"/>
        <end position="43"/>
    </location>
</feature>
<evidence type="ECO:0000256" key="4">
    <source>
        <dbReference type="ARBA" id="ARBA00023136"/>
    </source>
</evidence>
<evidence type="ECO:0000259" key="7">
    <source>
        <dbReference type="Pfam" id="PF20684"/>
    </source>
</evidence>
<evidence type="ECO:0000256" key="1">
    <source>
        <dbReference type="ARBA" id="ARBA00004141"/>
    </source>
</evidence>
<organism evidence="8 9">
    <name type="scientific">Cladonia borealis</name>
    <dbReference type="NCBI Taxonomy" id="184061"/>
    <lineage>
        <taxon>Eukaryota</taxon>
        <taxon>Fungi</taxon>
        <taxon>Dikarya</taxon>
        <taxon>Ascomycota</taxon>
        <taxon>Pezizomycotina</taxon>
        <taxon>Lecanoromycetes</taxon>
        <taxon>OSLEUM clade</taxon>
        <taxon>Lecanoromycetidae</taxon>
        <taxon>Lecanorales</taxon>
        <taxon>Lecanorineae</taxon>
        <taxon>Cladoniaceae</taxon>
        <taxon>Cladonia</taxon>
    </lineage>
</organism>
<evidence type="ECO:0000256" key="6">
    <source>
        <dbReference type="SAM" id="Phobius"/>
    </source>
</evidence>
<evidence type="ECO:0000313" key="9">
    <source>
        <dbReference type="Proteomes" id="UP001166286"/>
    </source>
</evidence>
<feature type="transmembrane region" description="Helical" evidence="6">
    <location>
        <begin position="50"/>
        <end position="69"/>
    </location>
</feature>
<evidence type="ECO:0000256" key="5">
    <source>
        <dbReference type="ARBA" id="ARBA00038359"/>
    </source>
</evidence>
<dbReference type="InterPro" id="IPR049326">
    <property type="entry name" value="Rhodopsin_dom_fungi"/>
</dbReference>
<comment type="similarity">
    <text evidence="5">Belongs to the SAT4 family.</text>
</comment>
<dbReference type="EMBL" id="JAFEKC020000002">
    <property type="protein sequence ID" value="KAK0516583.1"/>
    <property type="molecule type" value="Genomic_DNA"/>
</dbReference>
<feature type="transmembrane region" description="Helical" evidence="6">
    <location>
        <begin position="100"/>
        <end position="122"/>
    </location>
</feature>
<dbReference type="GO" id="GO:0016020">
    <property type="term" value="C:membrane"/>
    <property type="evidence" value="ECO:0007669"/>
    <property type="project" value="UniProtKB-SubCell"/>
</dbReference>
<dbReference type="InterPro" id="IPR052337">
    <property type="entry name" value="SAT4-like"/>
</dbReference>
<sequence>MAAIAPPIGEPGFDLYANQQGRIRSSNIAFIVLPTVFVILRLVSRKVSNAGYWWDDLLIVFALLLSYGLPVLQLTSLNQGFGRHIYLLAPNATELFLHRLWMFEIFFGLTTCCNKLSVLAFYRRIFPIAQLRIVLLMMTAIVLCFAFTFVMVVVFQCVPIHAFWDLQYRLTARCINPNLLMLVPGGINCVLDVVIVLIPLPLLWRLRTTKGQKITLTSIFVVGGFVCVCSIIRLVVLSRLQEVDLTWNYVNAAIWTATEPSMGVVSACLPSLRPLFTRIFSGTYRGPAFKSTRGKSAQDYGTGTSGRYMWSDSNGSTVDSRSFSRLEDVANDSKDNNSWGFNVLVHGGKNTIGNSSDQVSEVEMQTPARRIKVRTEVTLISTQRFEYRDQLF</sequence>
<proteinExistence type="inferred from homology"/>
<dbReference type="PANTHER" id="PTHR33048">
    <property type="entry name" value="PTH11-LIKE INTEGRAL MEMBRANE PROTEIN (AFU_ORTHOLOGUE AFUA_5G11245)"/>
    <property type="match status" value="1"/>
</dbReference>
<evidence type="ECO:0000313" key="8">
    <source>
        <dbReference type="EMBL" id="KAK0516583.1"/>
    </source>
</evidence>
<dbReference type="Pfam" id="PF20684">
    <property type="entry name" value="Fung_rhodopsin"/>
    <property type="match status" value="1"/>
</dbReference>